<accession>A0ABS9LCR0</accession>
<dbReference type="Gene3D" id="1.10.10.10">
    <property type="entry name" value="Winged helix-like DNA-binding domain superfamily/Winged helix DNA-binding domain"/>
    <property type="match status" value="1"/>
</dbReference>
<dbReference type="InterPro" id="IPR050707">
    <property type="entry name" value="HTH_MetabolicPath_Reg"/>
</dbReference>
<evidence type="ECO:0000259" key="5">
    <source>
        <dbReference type="PROSITE" id="PS51078"/>
    </source>
</evidence>
<keyword evidence="1" id="KW-0805">Transcription regulation</keyword>
<dbReference type="RefSeq" id="WP_237826391.1">
    <property type="nucleotide sequence ID" value="NZ_JAKLTQ010000025.1"/>
</dbReference>
<evidence type="ECO:0000256" key="3">
    <source>
        <dbReference type="ARBA" id="ARBA00023163"/>
    </source>
</evidence>
<dbReference type="PANTHER" id="PTHR30136">
    <property type="entry name" value="HELIX-TURN-HELIX TRANSCRIPTIONAL REGULATOR, ICLR FAMILY"/>
    <property type="match status" value="1"/>
</dbReference>
<dbReference type="PANTHER" id="PTHR30136:SF24">
    <property type="entry name" value="HTH-TYPE TRANSCRIPTIONAL REPRESSOR ALLR"/>
    <property type="match status" value="1"/>
</dbReference>
<feature type="domain" description="IclR-ED" evidence="5">
    <location>
        <begin position="69"/>
        <end position="260"/>
    </location>
</feature>
<comment type="caution">
    <text evidence="6">The sequence shown here is derived from an EMBL/GenBank/DDBJ whole genome shotgun (WGS) entry which is preliminary data.</text>
</comment>
<keyword evidence="3" id="KW-0804">Transcription</keyword>
<sequence>MGKQKDVYQRPRYALNSVDHALRLIQILRDTGGARLSDVARELDISPSAAHRLLTMLVYRDFAAQDETRAYVPGPSMGAPPSPSPWTRKLKTLLHSHLELLAGRLDESVSLMFRTGARTRVLTTLEGGQLLRVGDRTGLVQDARLAAGGKAILAGHDQAFLERLYRSHSAKLAGSYLGEAEFGRLLRMLEETRRLGYALNQEETEAGLHALGMALHSAGGAVLASFSVLVPSSRGDVLRDPTTLALMSEAQAEMDLEIRTAGLSLQA</sequence>
<dbReference type="PROSITE" id="PS51077">
    <property type="entry name" value="HTH_ICLR"/>
    <property type="match status" value="1"/>
</dbReference>
<evidence type="ECO:0000256" key="2">
    <source>
        <dbReference type="ARBA" id="ARBA00023125"/>
    </source>
</evidence>
<organism evidence="6 7">
    <name type="scientific">Arthrobacter hankyongi</name>
    <dbReference type="NCBI Taxonomy" id="2904801"/>
    <lineage>
        <taxon>Bacteria</taxon>
        <taxon>Bacillati</taxon>
        <taxon>Actinomycetota</taxon>
        <taxon>Actinomycetes</taxon>
        <taxon>Micrococcales</taxon>
        <taxon>Micrococcaceae</taxon>
        <taxon>Arthrobacter</taxon>
    </lineage>
</organism>
<evidence type="ECO:0000313" key="7">
    <source>
        <dbReference type="Proteomes" id="UP001165368"/>
    </source>
</evidence>
<dbReference type="InterPro" id="IPR014757">
    <property type="entry name" value="Tscrpt_reg_IclR_C"/>
</dbReference>
<dbReference type="SUPFAM" id="SSF46785">
    <property type="entry name" value="Winged helix' DNA-binding domain"/>
    <property type="match status" value="1"/>
</dbReference>
<dbReference type="InterPro" id="IPR029016">
    <property type="entry name" value="GAF-like_dom_sf"/>
</dbReference>
<feature type="domain" description="HTH iclR-type" evidence="4">
    <location>
        <begin position="15"/>
        <end position="75"/>
    </location>
</feature>
<protein>
    <submittedName>
        <fullName evidence="6">Helix-turn-helix domain-containing protein</fullName>
    </submittedName>
</protein>
<dbReference type="Pfam" id="PF01614">
    <property type="entry name" value="IclR_C"/>
    <property type="match status" value="1"/>
</dbReference>
<reference evidence="6" key="1">
    <citation type="submission" date="2022-01" db="EMBL/GenBank/DDBJ databases">
        <authorList>
            <person name="Jo J.-H."/>
            <person name="Im W.-T."/>
        </authorList>
    </citation>
    <scope>NUCLEOTIDE SEQUENCE</scope>
    <source>
        <strain evidence="6">I2-34</strain>
    </source>
</reference>
<dbReference type="SUPFAM" id="SSF55781">
    <property type="entry name" value="GAF domain-like"/>
    <property type="match status" value="1"/>
</dbReference>
<dbReference type="Gene3D" id="3.30.450.40">
    <property type="match status" value="1"/>
</dbReference>
<dbReference type="InterPro" id="IPR036390">
    <property type="entry name" value="WH_DNA-bd_sf"/>
</dbReference>
<dbReference type="InterPro" id="IPR005471">
    <property type="entry name" value="Tscrpt_reg_IclR_N"/>
</dbReference>
<dbReference type="Pfam" id="PF09339">
    <property type="entry name" value="HTH_IclR"/>
    <property type="match status" value="1"/>
</dbReference>
<dbReference type="InterPro" id="IPR036388">
    <property type="entry name" value="WH-like_DNA-bd_sf"/>
</dbReference>
<evidence type="ECO:0000259" key="4">
    <source>
        <dbReference type="PROSITE" id="PS51077"/>
    </source>
</evidence>
<evidence type="ECO:0000256" key="1">
    <source>
        <dbReference type="ARBA" id="ARBA00023015"/>
    </source>
</evidence>
<dbReference type="EMBL" id="JAKLTQ010000025">
    <property type="protein sequence ID" value="MCG2624467.1"/>
    <property type="molecule type" value="Genomic_DNA"/>
</dbReference>
<dbReference type="Proteomes" id="UP001165368">
    <property type="component" value="Unassembled WGS sequence"/>
</dbReference>
<gene>
    <name evidence="6" type="ORF">LVY72_21495</name>
</gene>
<proteinExistence type="predicted"/>
<keyword evidence="2" id="KW-0238">DNA-binding</keyword>
<keyword evidence="7" id="KW-1185">Reference proteome</keyword>
<evidence type="ECO:0000313" key="6">
    <source>
        <dbReference type="EMBL" id="MCG2624467.1"/>
    </source>
</evidence>
<name>A0ABS9LCR0_9MICC</name>
<dbReference type="PROSITE" id="PS51078">
    <property type="entry name" value="ICLR_ED"/>
    <property type="match status" value="1"/>
</dbReference>